<keyword evidence="2" id="KW-1185">Reference proteome</keyword>
<evidence type="ECO:0000313" key="1">
    <source>
        <dbReference type="EMBL" id="PON45448.1"/>
    </source>
</evidence>
<evidence type="ECO:0000313" key="2">
    <source>
        <dbReference type="Proteomes" id="UP000237000"/>
    </source>
</evidence>
<dbReference type="AlphaFoldDB" id="A0A2P5B9I8"/>
<reference evidence="2" key="1">
    <citation type="submission" date="2016-06" db="EMBL/GenBank/DDBJ databases">
        <title>Parallel loss of symbiosis genes in relatives of nitrogen-fixing non-legume Parasponia.</title>
        <authorList>
            <person name="Van Velzen R."/>
            <person name="Holmer R."/>
            <person name="Bu F."/>
            <person name="Rutten L."/>
            <person name="Van Zeijl A."/>
            <person name="Liu W."/>
            <person name="Santuari L."/>
            <person name="Cao Q."/>
            <person name="Sharma T."/>
            <person name="Shen D."/>
            <person name="Roswanjaya Y."/>
            <person name="Wardhani T."/>
            <person name="Kalhor M.S."/>
            <person name="Jansen J."/>
            <person name="Van den Hoogen J."/>
            <person name="Gungor B."/>
            <person name="Hartog M."/>
            <person name="Hontelez J."/>
            <person name="Verver J."/>
            <person name="Yang W.-C."/>
            <person name="Schijlen E."/>
            <person name="Repin R."/>
            <person name="Schilthuizen M."/>
            <person name="Schranz E."/>
            <person name="Heidstra R."/>
            <person name="Miyata K."/>
            <person name="Fedorova E."/>
            <person name="Kohlen W."/>
            <person name="Bisseling T."/>
            <person name="Smit S."/>
            <person name="Geurts R."/>
        </authorList>
    </citation>
    <scope>NUCLEOTIDE SEQUENCE [LARGE SCALE GENOMIC DNA]</scope>
    <source>
        <strain evidence="2">cv. RG33-2</strain>
    </source>
</reference>
<protein>
    <submittedName>
        <fullName evidence="1">Uncharacterized protein</fullName>
    </submittedName>
</protein>
<sequence length="56" mass="6181">MEKSATTFSPNIDDASLVEIQECLGLQNAASHDSYLRLPLVVGTNRKKTFASIKDR</sequence>
<proteinExistence type="predicted"/>
<organism evidence="1 2">
    <name type="scientific">Trema orientale</name>
    <name type="common">Charcoal tree</name>
    <name type="synonym">Celtis orientalis</name>
    <dbReference type="NCBI Taxonomy" id="63057"/>
    <lineage>
        <taxon>Eukaryota</taxon>
        <taxon>Viridiplantae</taxon>
        <taxon>Streptophyta</taxon>
        <taxon>Embryophyta</taxon>
        <taxon>Tracheophyta</taxon>
        <taxon>Spermatophyta</taxon>
        <taxon>Magnoliopsida</taxon>
        <taxon>eudicotyledons</taxon>
        <taxon>Gunneridae</taxon>
        <taxon>Pentapetalae</taxon>
        <taxon>rosids</taxon>
        <taxon>fabids</taxon>
        <taxon>Rosales</taxon>
        <taxon>Cannabaceae</taxon>
        <taxon>Trema</taxon>
    </lineage>
</organism>
<dbReference type="Proteomes" id="UP000237000">
    <property type="component" value="Unassembled WGS sequence"/>
</dbReference>
<comment type="caution">
    <text evidence="1">The sequence shown here is derived from an EMBL/GenBank/DDBJ whole genome shotgun (WGS) entry which is preliminary data.</text>
</comment>
<feature type="non-terminal residue" evidence="1">
    <location>
        <position position="56"/>
    </location>
</feature>
<accession>A0A2P5B9I8</accession>
<gene>
    <name evidence="1" type="ORF">TorRG33x02_328570</name>
</gene>
<dbReference type="EMBL" id="JXTC01000572">
    <property type="protein sequence ID" value="PON45448.1"/>
    <property type="molecule type" value="Genomic_DNA"/>
</dbReference>
<name>A0A2P5B9I8_TREOI</name>
<dbReference type="InParanoid" id="A0A2P5B9I8"/>